<evidence type="ECO:0000313" key="2">
    <source>
        <dbReference type="EMBL" id="ADD61792.1"/>
    </source>
</evidence>
<proteinExistence type="predicted"/>
<dbReference type="EMBL" id="GU942944">
    <property type="protein sequence ID" value="ADD61792.1"/>
    <property type="molecule type" value="Genomic_DNA"/>
</dbReference>
<name>D9ZEN8_9ZZZZ</name>
<feature type="domain" description="HTH crp-type" evidence="1">
    <location>
        <begin position="22"/>
        <end position="73"/>
    </location>
</feature>
<dbReference type="SUPFAM" id="SSF46785">
    <property type="entry name" value="Winged helix' DNA-binding domain"/>
    <property type="match status" value="1"/>
</dbReference>
<dbReference type="InterPro" id="IPR014710">
    <property type="entry name" value="RmlC-like_jellyroll"/>
</dbReference>
<dbReference type="GO" id="GO:0006355">
    <property type="term" value="P:regulation of DNA-templated transcription"/>
    <property type="evidence" value="ECO:0007669"/>
    <property type="project" value="InterPro"/>
</dbReference>
<protein>
    <recommendedName>
        <fullName evidence="1">HTH crp-type domain-containing protein</fullName>
    </recommendedName>
</protein>
<sequence length="76" mass="9078">MSQEHNRSKVKIFLQNEKINENDEVILPFNRVEWARYLYTDRTALAKEITKLQKEGILISDKSRIKILDKSFLVDR</sequence>
<organism evidence="2">
    <name type="scientific">uncultured organism</name>
    <dbReference type="NCBI Taxonomy" id="155900"/>
    <lineage>
        <taxon>unclassified sequences</taxon>
        <taxon>environmental samples</taxon>
    </lineage>
</organism>
<dbReference type="AlphaFoldDB" id="D9ZEN8"/>
<accession>D9ZEN8</accession>
<reference evidence="2" key="1">
    <citation type="journal article" date="2010" name="Genome Res.">
        <title>Functional metagenomics to mine the human gut microbiome for dietary fiber catabolic enzymes.</title>
        <authorList>
            <person name="Tasse L."/>
            <person name="Bercovici J."/>
            <person name="Pizzut-Serin S."/>
            <person name="Robe P."/>
            <person name="Tap J."/>
            <person name="Klopp C."/>
            <person name="Cantarel B.L."/>
            <person name="Coutinho P.M."/>
            <person name="Henrissat B."/>
            <person name="Leclerc M."/>
            <person name="Dore J."/>
            <person name="Monsan P."/>
            <person name="Remaud-Simeon M."/>
            <person name="Potocki-Veronese G."/>
        </authorList>
    </citation>
    <scope>NUCLEOTIDE SEQUENCE</scope>
</reference>
<dbReference type="Pfam" id="PF13545">
    <property type="entry name" value="HTH_Crp_2"/>
    <property type="match status" value="1"/>
</dbReference>
<dbReference type="InterPro" id="IPR036390">
    <property type="entry name" value="WH_DNA-bd_sf"/>
</dbReference>
<dbReference type="Gene3D" id="2.60.120.10">
    <property type="entry name" value="Jelly Rolls"/>
    <property type="match status" value="1"/>
</dbReference>
<evidence type="ECO:0000259" key="1">
    <source>
        <dbReference type="Pfam" id="PF13545"/>
    </source>
</evidence>
<dbReference type="GO" id="GO:0003677">
    <property type="term" value="F:DNA binding"/>
    <property type="evidence" value="ECO:0007669"/>
    <property type="project" value="InterPro"/>
</dbReference>
<dbReference type="InterPro" id="IPR012318">
    <property type="entry name" value="HTH_CRP"/>
</dbReference>